<dbReference type="CDD" id="cd08999">
    <property type="entry name" value="GH43_ABN-like"/>
    <property type="match status" value="1"/>
</dbReference>
<dbReference type="InterPro" id="IPR006710">
    <property type="entry name" value="Glyco_hydro_43"/>
</dbReference>
<dbReference type="GO" id="GO:0016787">
    <property type="term" value="F:hydrolase activity"/>
    <property type="evidence" value="ECO:0007669"/>
    <property type="project" value="UniProtKB-KW"/>
</dbReference>
<evidence type="ECO:0000256" key="1">
    <source>
        <dbReference type="ARBA" id="ARBA00009865"/>
    </source>
</evidence>
<keyword evidence="2 4" id="KW-0378">Hydrolase</keyword>
<evidence type="ECO:0000313" key="5">
    <source>
        <dbReference type="EMBL" id="MCL6682653.1"/>
    </source>
</evidence>
<protein>
    <submittedName>
        <fullName evidence="5">Glycoside hydrolase family 43 protein</fullName>
    </submittedName>
</protein>
<dbReference type="PANTHER" id="PTHR42812:SF5">
    <property type="entry name" value="ENDO-ARABINASE"/>
    <property type="match status" value="1"/>
</dbReference>
<keyword evidence="6" id="KW-1185">Reference proteome</keyword>
<evidence type="ECO:0000313" key="6">
    <source>
        <dbReference type="Proteomes" id="UP001165363"/>
    </source>
</evidence>
<evidence type="ECO:0000256" key="4">
    <source>
        <dbReference type="RuleBase" id="RU361187"/>
    </source>
</evidence>
<evidence type="ECO:0000256" key="2">
    <source>
        <dbReference type="ARBA" id="ARBA00022801"/>
    </source>
</evidence>
<proteinExistence type="inferred from homology"/>
<dbReference type="InterPro" id="IPR023296">
    <property type="entry name" value="Glyco_hydro_beta-prop_sf"/>
</dbReference>
<sequence length="486" mass="54282">MRGHLPPRFFGLAVSAGPSSMRREGSVGRFAARREEFAAKRGPERNRAMVRFEIEARADAEATELLVNGKAYRIAGGDPEHYAAFYAELNRDFGVRDPYRSEQWFPKSPDPRWKPLITNNIHPRILAGYGDPAVLQTGESYVLVATSNDAPDAFPILTSVDLEHWDPAGFVFPEGEAPAWTLAGVRVGDFWAPEMARVGEEYWLTYTARDKDRVLSIGLAKAKQPTGPWTDIGKPLLSGAMIDAHLFVDEVGPVLFWKKDSNSLWPRPLARLLRERPELIERLVDSEQDRTTAAWAAAIQPWAETRRPMERFFLMQPLIRTAIDSWDKVRAVLRASGCPADMLDALQTPIFAQSLHANGTEFAGKRVQVLANDMDWEGHLIEGPWVTKQQGRYWLFYAGNDFTSPAYGIGVAVSDDVFGPYEKMAEPLLQSTTVWLAPGHASVAPGLDGEPQLFFHAFHPETGGYNVFRALLTAKLKFTRDDVSLA</sequence>
<dbReference type="InterPro" id="IPR051795">
    <property type="entry name" value="Glycosyl_Hydrlase_43"/>
</dbReference>
<keyword evidence="3 4" id="KW-0326">Glycosidase</keyword>
<dbReference type="EMBL" id="JAMGBD010000001">
    <property type="protein sequence ID" value="MCL6682653.1"/>
    <property type="molecule type" value="Genomic_DNA"/>
</dbReference>
<dbReference type="Pfam" id="PF04616">
    <property type="entry name" value="Glyco_hydro_43"/>
    <property type="match status" value="2"/>
</dbReference>
<gene>
    <name evidence="5" type="ORF">LZ536_01900</name>
</gene>
<reference evidence="5" key="1">
    <citation type="submission" date="2022-05" db="EMBL/GenBank/DDBJ databases">
        <authorList>
            <person name="Jo J.-H."/>
            <person name="Im W.-T."/>
        </authorList>
    </citation>
    <scope>NUCLEOTIDE SEQUENCE</scope>
    <source>
        <strain evidence="5">SE158</strain>
    </source>
</reference>
<evidence type="ECO:0000256" key="3">
    <source>
        <dbReference type="ARBA" id="ARBA00023295"/>
    </source>
</evidence>
<dbReference type="Gene3D" id="2.115.10.20">
    <property type="entry name" value="Glycosyl hydrolase domain, family 43"/>
    <property type="match status" value="1"/>
</dbReference>
<dbReference type="Proteomes" id="UP001165363">
    <property type="component" value="Unassembled WGS sequence"/>
</dbReference>
<accession>A0ABT0RJ53</accession>
<comment type="similarity">
    <text evidence="1 4">Belongs to the glycosyl hydrolase 43 family.</text>
</comment>
<comment type="caution">
    <text evidence="5">The sequence shown here is derived from an EMBL/GenBank/DDBJ whole genome shotgun (WGS) entry which is preliminary data.</text>
</comment>
<dbReference type="SUPFAM" id="SSF75005">
    <property type="entry name" value="Arabinanase/levansucrase/invertase"/>
    <property type="match status" value="1"/>
</dbReference>
<name>A0ABT0RJ53_9SPHN</name>
<organism evidence="5 6">
    <name type="scientific">Sphingomonas alba</name>
    <dbReference type="NCBI Taxonomy" id="2908208"/>
    <lineage>
        <taxon>Bacteria</taxon>
        <taxon>Pseudomonadati</taxon>
        <taxon>Pseudomonadota</taxon>
        <taxon>Alphaproteobacteria</taxon>
        <taxon>Sphingomonadales</taxon>
        <taxon>Sphingomonadaceae</taxon>
        <taxon>Sphingomonas</taxon>
    </lineage>
</organism>
<dbReference type="RefSeq" id="WP_249846608.1">
    <property type="nucleotide sequence ID" value="NZ_JAMGBD010000001.1"/>
</dbReference>
<dbReference type="PANTHER" id="PTHR42812">
    <property type="entry name" value="BETA-XYLOSIDASE"/>
    <property type="match status" value="1"/>
</dbReference>